<dbReference type="RefSeq" id="XP_018137059.1">
    <property type="nucleotide sequence ID" value="XM_018289654.1"/>
</dbReference>
<dbReference type="EMBL" id="LSBJ02000012">
    <property type="protein sequence ID" value="OAQ58979.1"/>
    <property type="molecule type" value="Genomic_DNA"/>
</dbReference>
<comment type="caution">
    <text evidence="1">The sequence shown here is derived from an EMBL/GenBank/DDBJ whole genome shotgun (WGS) entry which is preliminary data.</text>
</comment>
<dbReference type="AlphaFoldDB" id="A0A179F1J0"/>
<organism evidence="1 2">
    <name type="scientific">Pochonia chlamydosporia 170</name>
    <dbReference type="NCBI Taxonomy" id="1380566"/>
    <lineage>
        <taxon>Eukaryota</taxon>
        <taxon>Fungi</taxon>
        <taxon>Dikarya</taxon>
        <taxon>Ascomycota</taxon>
        <taxon>Pezizomycotina</taxon>
        <taxon>Sordariomycetes</taxon>
        <taxon>Hypocreomycetidae</taxon>
        <taxon>Hypocreales</taxon>
        <taxon>Clavicipitaceae</taxon>
        <taxon>Pochonia</taxon>
    </lineage>
</organism>
<dbReference type="PANTHER" id="PTHR47256:SF1">
    <property type="entry name" value="ZN(II)2CYS6 TRANSCRIPTION FACTOR (EUROFUNG)"/>
    <property type="match status" value="1"/>
</dbReference>
<dbReference type="STRING" id="1380566.A0A179F1J0"/>
<name>A0A179F1J0_METCM</name>
<dbReference type="PANTHER" id="PTHR47256">
    <property type="entry name" value="ZN(II)2CYS6 TRANSCRIPTION FACTOR (EUROFUNG)-RELATED"/>
    <property type="match status" value="1"/>
</dbReference>
<sequence>MPEDETYIAFRYIRSTRNISSNGQNDALRSVGSDYLFEAREDEAKATLTEVLDKVEVEPLIALDLGLQALPWTAVAEDEVVSELVSQYFATDHLYVYRPIPRSKFLREMKVGDPDTATCCSPLLANAICAHQCTLSPKAHLGAVPRGDMTERFLVESNRLLQNESSRGVLGVLPSCLLDTCRRATRDQLEVVLDVEADSFKSESEAVTKTAGAGQGLDEWRMCAES</sequence>
<evidence type="ECO:0000313" key="1">
    <source>
        <dbReference type="EMBL" id="OAQ58979.1"/>
    </source>
</evidence>
<protein>
    <submittedName>
        <fullName evidence="1">Uncharacterized protein</fullName>
    </submittedName>
</protein>
<accession>A0A179F1J0</accession>
<proteinExistence type="predicted"/>
<dbReference type="CDD" id="cd12148">
    <property type="entry name" value="fungal_TF_MHR"/>
    <property type="match status" value="1"/>
</dbReference>
<dbReference type="InterPro" id="IPR053187">
    <property type="entry name" value="Notoamide_regulator"/>
</dbReference>
<keyword evidence="2" id="KW-1185">Reference proteome</keyword>
<gene>
    <name evidence="1" type="ORF">VFPPC_11474</name>
</gene>
<dbReference type="Proteomes" id="UP000078397">
    <property type="component" value="Unassembled WGS sequence"/>
</dbReference>
<dbReference type="KEGG" id="pchm:VFPPC_11474"/>
<dbReference type="OrthoDB" id="2943660at2759"/>
<reference evidence="1 2" key="1">
    <citation type="journal article" date="2016" name="PLoS Pathog.">
        <title>Biosynthesis of antibiotic leucinostatins in bio-control fungus Purpureocillium lilacinum and their inhibition on phytophthora revealed by genome mining.</title>
        <authorList>
            <person name="Wang G."/>
            <person name="Liu Z."/>
            <person name="Lin R."/>
            <person name="Li E."/>
            <person name="Mao Z."/>
            <person name="Ling J."/>
            <person name="Yang Y."/>
            <person name="Yin W.B."/>
            <person name="Xie B."/>
        </authorList>
    </citation>
    <scope>NUCLEOTIDE SEQUENCE [LARGE SCALE GENOMIC DNA]</scope>
    <source>
        <strain evidence="1">170</strain>
    </source>
</reference>
<dbReference type="GeneID" id="28853648"/>
<evidence type="ECO:0000313" key="2">
    <source>
        <dbReference type="Proteomes" id="UP000078397"/>
    </source>
</evidence>